<accession>A0A9N9W9I4</accession>
<sequence length="314" mass="35082">MPGLPPGHIKLYIIINLYHVAPSEVKEGRKVGLLIPEKIIGGVIDIVHNHKNKPGSQGSYQQQSQSQQIYQPTPGYQPQYPSQPQYPQNQGNYQSQYQNQYQNQYQQQNGNYASNYYYPQVGYPTPSQNPTPMYQNTIQRPNYVNQGQQGQYQTIYPQNQINQQHQSSGHYQSGQFQGGQYQQTGQYQGGQNQQTGQYQNSQNQQTGQYHATQNQQTGQYNGDQNQQSNFQGQNQSGNQGGMNQPNNQFQMQGQGSSSTQSGGFQVSGGSQSGGPGPTCVCQAWTKPDPPVMHDPTQKSQEKSEPSEESNKISV</sequence>
<dbReference type="AlphaFoldDB" id="A0A9N9W9I4"/>
<gene>
    <name evidence="2" type="ORF">DIATSA_LOCUS2802</name>
</gene>
<dbReference type="OrthoDB" id="7488376at2759"/>
<proteinExistence type="predicted"/>
<dbReference type="EMBL" id="OU893343">
    <property type="protein sequence ID" value="CAG9784728.1"/>
    <property type="molecule type" value="Genomic_DNA"/>
</dbReference>
<protein>
    <submittedName>
        <fullName evidence="2">Uncharacterized protein</fullName>
    </submittedName>
</protein>
<feature type="compositionally biased region" description="Polar residues" evidence="1">
    <location>
        <begin position="211"/>
        <end position="220"/>
    </location>
</feature>
<feature type="compositionally biased region" description="Low complexity" evidence="1">
    <location>
        <begin position="55"/>
        <end position="93"/>
    </location>
</feature>
<feature type="compositionally biased region" description="Low complexity" evidence="1">
    <location>
        <begin position="162"/>
        <end position="210"/>
    </location>
</feature>
<name>A0A9N9W9I4_9NEOP</name>
<feature type="compositionally biased region" description="Low complexity" evidence="1">
    <location>
        <begin position="221"/>
        <end position="269"/>
    </location>
</feature>
<organism evidence="2 3">
    <name type="scientific">Diatraea saccharalis</name>
    <name type="common">sugarcane borer</name>
    <dbReference type="NCBI Taxonomy" id="40085"/>
    <lineage>
        <taxon>Eukaryota</taxon>
        <taxon>Metazoa</taxon>
        <taxon>Ecdysozoa</taxon>
        <taxon>Arthropoda</taxon>
        <taxon>Hexapoda</taxon>
        <taxon>Insecta</taxon>
        <taxon>Pterygota</taxon>
        <taxon>Neoptera</taxon>
        <taxon>Endopterygota</taxon>
        <taxon>Lepidoptera</taxon>
        <taxon>Glossata</taxon>
        <taxon>Ditrysia</taxon>
        <taxon>Pyraloidea</taxon>
        <taxon>Crambidae</taxon>
        <taxon>Crambinae</taxon>
        <taxon>Diatraea</taxon>
    </lineage>
</organism>
<reference evidence="2" key="2">
    <citation type="submission" date="2022-10" db="EMBL/GenBank/DDBJ databases">
        <authorList>
            <consortium name="ENA_rothamsted_submissions"/>
            <consortium name="culmorum"/>
            <person name="King R."/>
        </authorList>
    </citation>
    <scope>NUCLEOTIDE SEQUENCE</scope>
</reference>
<evidence type="ECO:0000256" key="1">
    <source>
        <dbReference type="SAM" id="MobiDB-lite"/>
    </source>
</evidence>
<feature type="region of interest" description="Disordered" evidence="1">
    <location>
        <begin position="50"/>
        <end position="93"/>
    </location>
</feature>
<feature type="compositionally biased region" description="Basic and acidic residues" evidence="1">
    <location>
        <begin position="295"/>
        <end position="314"/>
    </location>
</feature>
<feature type="region of interest" description="Disordered" evidence="1">
    <location>
        <begin position="162"/>
        <end position="314"/>
    </location>
</feature>
<feature type="region of interest" description="Disordered" evidence="1">
    <location>
        <begin position="115"/>
        <end position="137"/>
    </location>
</feature>
<feature type="compositionally biased region" description="Polar residues" evidence="1">
    <location>
        <begin position="125"/>
        <end position="137"/>
    </location>
</feature>
<dbReference type="Proteomes" id="UP001153714">
    <property type="component" value="Chromosome 12"/>
</dbReference>
<keyword evidence="3" id="KW-1185">Reference proteome</keyword>
<evidence type="ECO:0000313" key="3">
    <source>
        <dbReference type="Proteomes" id="UP001153714"/>
    </source>
</evidence>
<reference evidence="2" key="1">
    <citation type="submission" date="2021-12" db="EMBL/GenBank/DDBJ databases">
        <authorList>
            <person name="King R."/>
        </authorList>
    </citation>
    <scope>NUCLEOTIDE SEQUENCE</scope>
</reference>
<evidence type="ECO:0000313" key="2">
    <source>
        <dbReference type="EMBL" id="CAG9784728.1"/>
    </source>
</evidence>